<sequence>MPNLKLNDTSSSKKKPDLVLKDSLPCQYVLIAGPGRSGTTWLGQIMNSYEHCCYKYEPFLPSKSTPYSQWKQDLESRDTEELRHRFQALCSRAYHDVDMPPFPPKSFRKQNPQLLHLLYSLGNRIEGLKFLYEWYGSPKMNGETSVLIKDVNFPNKLLPRLCDLLQPHLLAMIRNPFANIASYLKGVSLDLFQKPDQLAKATRLRESIATSASLHLFQYCDRLDRMSIEQLEAIRWCLQVEPLIQYAQTYEGGLVVVYEDLCADPHGKTTEIFQFVGWEIGESTRDFIKASTSGEKQSSKTSNSYYSVYRDPRESMSKWKQQLTPEQIADIASVVRESPAINLWSDLLI</sequence>
<dbReference type="EMBL" id="JAMZMM010000014">
    <property type="protein sequence ID" value="MCP2727414.1"/>
    <property type="molecule type" value="Genomic_DNA"/>
</dbReference>
<dbReference type="GO" id="GO:0006044">
    <property type="term" value="P:N-acetylglucosamine metabolic process"/>
    <property type="evidence" value="ECO:0007669"/>
    <property type="project" value="TreeGrafter"/>
</dbReference>
<dbReference type="PANTHER" id="PTHR10704:SF44">
    <property type="entry name" value="LD35051P-RELATED"/>
    <property type="match status" value="1"/>
</dbReference>
<proteinExistence type="predicted"/>
<feature type="domain" description="Sulfotransferase" evidence="1">
    <location>
        <begin position="29"/>
        <end position="337"/>
    </location>
</feature>
<dbReference type="InterPro" id="IPR000863">
    <property type="entry name" value="Sulfotransferase_dom"/>
</dbReference>
<evidence type="ECO:0000259" key="1">
    <source>
        <dbReference type="Pfam" id="PF00685"/>
    </source>
</evidence>
<comment type="caution">
    <text evidence="2">The sequence shown here is derived from an EMBL/GenBank/DDBJ whole genome shotgun (WGS) entry which is preliminary data.</text>
</comment>
<gene>
    <name evidence="2" type="ORF">NJ959_02870</name>
</gene>
<dbReference type="InterPro" id="IPR051135">
    <property type="entry name" value="Gal/GlcNAc/GalNAc_ST"/>
</dbReference>
<evidence type="ECO:0000313" key="3">
    <source>
        <dbReference type="Proteomes" id="UP001204953"/>
    </source>
</evidence>
<evidence type="ECO:0000313" key="2">
    <source>
        <dbReference type="EMBL" id="MCP2727414.1"/>
    </source>
</evidence>
<dbReference type="Proteomes" id="UP001204953">
    <property type="component" value="Unassembled WGS sequence"/>
</dbReference>
<dbReference type="Gene3D" id="3.40.50.300">
    <property type="entry name" value="P-loop containing nucleotide triphosphate hydrolases"/>
    <property type="match status" value="1"/>
</dbReference>
<protein>
    <submittedName>
        <fullName evidence="2">Sulfotransferase domain-containing protein</fullName>
    </submittedName>
</protein>
<dbReference type="GO" id="GO:0001517">
    <property type="term" value="F:N-acetylglucosamine 6-O-sulfotransferase activity"/>
    <property type="evidence" value="ECO:0007669"/>
    <property type="project" value="TreeGrafter"/>
</dbReference>
<dbReference type="GO" id="GO:0006790">
    <property type="term" value="P:sulfur compound metabolic process"/>
    <property type="evidence" value="ECO:0007669"/>
    <property type="project" value="TreeGrafter"/>
</dbReference>
<accession>A0AAE3GN23</accession>
<name>A0AAE3GN23_9CYAN</name>
<reference evidence="2" key="1">
    <citation type="submission" date="2022-06" db="EMBL/GenBank/DDBJ databases">
        <title>New cyanobacteria of genus Symplocastrum in benthos of Lake Baikal.</title>
        <authorList>
            <person name="Sorokovikova E."/>
            <person name="Tikhonova I."/>
            <person name="Krasnopeev A."/>
            <person name="Evseev P."/>
            <person name="Gladkikh A."/>
            <person name="Belykh O."/>
        </authorList>
    </citation>
    <scope>NUCLEOTIDE SEQUENCE</scope>
    <source>
        <strain evidence="2">BBK-W-15</strain>
    </source>
</reference>
<organism evidence="2 3">
    <name type="scientific">Limnofasciculus baicalensis BBK-W-15</name>
    <dbReference type="NCBI Taxonomy" id="2699891"/>
    <lineage>
        <taxon>Bacteria</taxon>
        <taxon>Bacillati</taxon>
        <taxon>Cyanobacteriota</taxon>
        <taxon>Cyanophyceae</taxon>
        <taxon>Coleofasciculales</taxon>
        <taxon>Coleofasciculaceae</taxon>
        <taxon>Limnofasciculus</taxon>
        <taxon>Limnofasciculus baicalensis</taxon>
    </lineage>
</organism>
<keyword evidence="3" id="KW-1185">Reference proteome</keyword>
<dbReference type="SUPFAM" id="SSF52540">
    <property type="entry name" value="P-loop containing nucleoside triphosphate hydrolases"/>
    <property type="match status" value="1"/>
</dbReference>
<dbReference type="AlphaFoldDB" id="A0AAE3GN23"/>
<dbReference type="RefSeq" id="WP_254010230.1">
    <property type="nucleotide sequence ID" value="NZ_JAMZMM010000014.1"/>
</dbReference>
<dbReference type="PANTHER" id="PTHR10704">
    <property type="entry name" value="CARBOHYDRATE SULFOTRANSFERASE"/>
    <property type="match status" value="1"/>
</dbReference>
<dbReference type="Pfam" id="PF00685">
    <property type="entry name" value="Sulfotransfer_1"/>
    <property type="match status" value="1"/>
</dbReference>
<dbReference type="InterPro" id="IPR027417">
    <property type="entry name" value="P-loop_NTPase"/>
</dbReference>